<proteinExistence type="inferred from homology"/>
<dbReference type="Proteomes" id="UP000002012">
    <property type="component" value="Chromosome"/>
</dbReference>
<evidence type="ECO:0000256" key="2">
    <source>
        <dbReference type="ARBA" id="ARBA00008711"/>
    </source>
</evidence>
<keyword evidence="7" id="KW-0234">DNA repair</keyword>
<comment type="catalytic activity">
    <reaction evidence="8">
        <text>a 6-O-methyl-2'-deoxyguanosine in DNA + L-cysteinyl-[protein] = S-methyl-L-cysteinyl-[protein] + a 2'-deoxyguanosine in DNA</text>
        <dbReference type="Rhea" id="RHEA:24000"/>
        <dbReference type="Rhea" id="RHEA-COMP:10131"/>
        <dbReference type="Rhea" id="RHEA-COMP:10132"/>
        <dbReference type="Rhea" id="RHEA-COMP:11367"/>
        <dbReference type="Rhea" id="RHEA-COMP:11368"/>
        <dbReference type="ChEBI" id="CHEBI:29950"/>
        <dbReference type="ChEBI" id="CHEBI:82612"/>
        <dbReference type="ChEBI" id="CHEBI:85445"/>
        <dbReference type="ChEBI" id="CHEBI:85448"/>
        <dbReference type="EC" id="2.1.1.63"/>
    </reaction>
</comment>
<evidence type="ECO:0000313" key="11">
    <source>
        <dbReference type="Proteomes" id="UP000002012"/>
    </source>
</evidence>
<comment type="catalytic activity">
    <reaction evidence="1">
        <text>a 4-O-methyl-thymidine in DNA + L-cysteinyl-[protein] = a thymidine in DNA + S-methyl-L-cysteinyl-[protein]</text>
        <dbReference type="Rhea" id="RHEA:53428"/>
        <dbReference type="Rhea" id="RHEA-COMP:10131"/>
        <dbReference type="Rhea" id="RHEA-COMP:10132"/>
        <dbReference type="Rhea" id="RHEA-COMP:13555"/>
        <dbReference type="Rhea" id="RHEA-COMP:13556"/>
        <dbReference type="ChEBI" id="CHEBI:29950"/>
        <dbReference type="ChEBI" id="CHEBI:82612"/>
        <dbReference type="ChEBI" id="CHEBI:137386"/>
        <dbReference type="ChEBI" id="CHEBI:137387"/>
        <dbReference type="EC" id="2.1.1.63"/>
    </reaction>
</comment>
<comment type="similarity">
    <text evidence="2">Belongs to the MGMT family.</text>
</comment>
<evidence type="ECO:0000256" key="4">
    <source>
        <dbReference type="ARBA" id="ARBA00022603"/>
    </source>
</evidence>
<dbReference type="KEGG" id="dap:Dacet_2535"/>
<dbReference type="AlphaFoldDB" id="D4H4G6"/>
<dbReference type="InterPro" id="IPR036388">
    <property type="entry name" value="WH-like_DNA-bd_sf"/>
</dbReference>
<evidence type="ECO:0000256" key="7">
    <source>
        <dbReference type="ARBA" id="ARBA00023204"/>
    </source>
</evidence>
<dbReference type="CDD" id="cd06445">
    <property type="entry name" value="ATase"/>
    <property type="match status" value="1"/>
</dbReference>
<dbReference type="GO" id="GO:0006281">
    <property type="term" value="P:DNA repair"/>
    <property type="evidence" value="ECO:0007669"/>
    <property type="project" value="UniProtKB-KW"/>
</dbReference>
<gene>
    <name evidence="10" type="ordered locus">Dacet_2535</name>
</gene>
<dbReference type="PROSITE" id="PS00374">
    <property type="entry name" value="MGMT"/>
    <property type="match status" value="1"/>
</dbReference>
<dbReference type="eggNOG" id="COG0350">
    <property type="taxonomic scope" value="Bacteria"/>
</dbReference>
<dbReference type="Gene3D" id="1.10.10.10">
    <property type="entry name" value="Winged helix-like DNA-binding domain superfamily/Winged helix DNA-binding domain"/>
    <property type="match status" value="1"/>
</dbReference>
<dbReference type="InterPro" id="IPR014048">
    <property type="entry name" value="MethylDNA_cys_MeTrfase_DNA-bd"/>
</dbReference>
<dbReference type="PANTHER" id="PTHR10815:SF13">
    <property type="entry name" value="METHYLATED-DNA--PROTEIN-CYSTEINE METHYLTRANSFERASE"/>
    <property type="match status" value="1"/>
</dbReference>
<keyword evidence="11" id="KW-1185">Reference proteome</keyword>
<sequence length="155" mass="17287">MWAHVRNISGLDIYVSYDEDKIYEITSHKPSQEISENIPAKYAYIAEYLRDHTKKSVITEALKDFDLKWTTSFQSRVYKALASIPCGELVSYAHLAELAGSPGACRAVGSVMSKNRFIIALPCHRVVASGRKIGGFSSGLDTKRQLLRAEGIYDI</sequence>
<dbReference type="Pfam" id="PF01035">
    <property type="entry name" value="DNA_binding_1"/>
    <property type="match status" value="1"/>
</dbReference>
<dbReference type="InterPro" id="IPR001497">
    <property type="entry name" value="MethylDNA_cys_MeTrfase_AS"/>
</dbReference>
<keyword evidence="5 10" id="KW-0808">Transferase</keyword>
<feature type="domain" description="Methylated-DNA-[protein]-cysteine S-methyltransferase DNA binding" evidence="9">
    <location>
        <begin position="72"/>
        <end position="152"/>
    </location>
</feature>
<evidence type="ECO:0000313" key="10">
    <source>
        <dbReference type="EMBL" id="ADD69295.1"/>
    </source>
</evidence>
<dbReference type="HOGENOM" id="CLU_000445_52_2_0"/>
<keyword evidence="4 10" id="KW-0489">Methyltransferase</keyword>
<dbReference type="FunCoup" id="D4H4G6">
    <property type="interactions" value="76"/>
</dbReference>
<keyword evidence="6" id="KW-0227">DNA damage</keyword>
<organism evidence="10 11">
    <name type="scientific">Denitrovibrio acetiphilus (strain DSM 12809 / NBRC 114555 / N2460)</name>
    <dbReference type="NCBI Taxonomy" id="522772"/>
    <lineage>
        <taxon>Bacteria</taxon>
        <taxon>Pseudomonadati</taxon>
        <taxon>Deferribacterota</taxon>
        <taxon>Deferribacteres</taxon>
        <taxon>Deferribacterales</taxon>
        <taxon>Geovibrionaceae</taxon>
        <taxon>Denitrovibrio</taxon>
    </lineage>
</organism>
<evidence type="ECO:0000256" key="3">
    <source>
        <dbReference type="ARBA" id="ARBA00011918"/>
    </source>
</evidence>
<name>D4H4G6_DENA2</name>
<evidence type="ECO:0000256" key="6">
    <source>
        <dbReference type="ARBA" id="ARBA00022763"/>
    </source>
</evidence>
<dbReference type="PaxDb" id="522772-Dacet_2535"/>
<reference evidence="10 11" key="1">
    <citation type="journal article" date="2010" name="Stand. Genomic Sci.">
        <title>Complete genome sequence of Denitrovibrio acetiphilus type strain (N2460).</title>
        <authorList>
            <person name="Kiss H."/>
            <person name="Lang E."/>
            <person name="Lapidus A."/>
            <person name="Copeland A."/>
            <person name="Nolan M."/>
            <person name="Glavina Del Rio T."/>
            <person name="Chen F."/>
            <person name="Lucas S."/>
            <person name="Tice H."/>
            <person name="Cheng J.F."/>
            <person name="Han C."/>
            <person name="Goodwin L."/>
            <person name="Pitluck S."/>
            <person name="Liolios K."/>
            <person name="Pati A."/>
            <person name="Ivanova N."/>
            <person name="Mavromatis K."/>
            <person name="Chen A."/>
            <person name="Palaniappan K."/>
            <person name="Land M."/>
            <person name="Hauser L."/>
            <person name="Chang Y.J."/>
            <person name="Jeffries C.D."/>
            <person name="Detter J.C."/>
            <person name="Brettin T."/>
            <person name="Spring S."/>
            <person name="Rohde M."/>
            <person name="Goker M."/>
            <person name="Woyke T."/>
            <person name="Bristow J."/>
            <person name="Eisen J.A."/>
            <person name="Markowitz V."/>
            <person name="Hugenholtz P."/>
            <person name="Kyrpides N.C."/>
            <person name="Klenk H.P."/>
        </authorList>
    </citation>
    <scope>NUCLEOTIDE SEQUENCE [LARGE SCALE GENOMIC DNA]</scope>
    <source>
        <strain evidence="11">DSM 12809 / NBRC 114555 / N2460</strain>
    </source>
</reference>
<evidence type="ECO:0000256" key="1">
    <source>
        <dbReference type="ARBA" id="ARBA00001286"/>
    </source>
</evidence>
<dbReference type="RefSeq" id="WP_013011796.1">
    <property type="nucleotide sequence ID" value="NC_013943.1"/>
</dbReference>
<dbReference type="PANTHER" id="PTHR10815">
    <property type="entry name" value="METHYLATED-DNA--PROTEIN-CYSTEINE METHYLTRANSFERASE"/>
    <property type="match status" value="1"/>
</dbReference>
<accession>D4H4G6</accession>
<evidence type="ECO:0000256" key="5">
    <source>
        <dbReference type="ARBA" id="ARBA00022679"/>
    </source>
</evidence>
<dbReference type="InterPro" id="IPR036217">
    <property type="entry name" value="MethylDNA_cys_MeTrfase_DNAb"/>
</dbReference>
<dbReference type="NCBIfam" id="TIGR00589">
    <property type="entry name" value="ogt"/>
    <property type="match status" value="1"/>
</dbReference>
<dbReference type="SUPFAM" id="SSF46767">
    <property type="entry name" value="Methylated DNA-protein cysteine methyltransferase, C-terminal domain"/>
    <property type="match status" value="1"/>
</dbReference>
<evidence type="ECO:0000259" key="9">
    <source>
        <dbReference type="Pfam" id="PF01035"/>
    </source>
</evidence>
<dbReference type="FunFam" id="1.10.10.10:FF:000214">
    <property type="entry name" value="Methylated-DNA--protein-cysteine methyltransferase"/>
    <property type="match status" value="1"/>
</dbReference>
<evidence type="ECO:0000256" key="8">
    <source>
        <dbReference type="ARBA" id="ARBA00049348"/>
    </source>
</evidence>
<dbReference type="EMBL" id="CP001968">
    <property type="protein sequence ID" value="ADD69295.1"/>
    <property type="molecule type" value="Genomic_DNA"/>
</dbReference>
<dbReference type="GO" id="GO:0032259">
    <property type="term" value="P:methylation"/>
    <property type="evidence" value="ECO:0007669"/>
    <property type="project" value="UniProtKB-KW"/>
</dbReference>
<dbReference type="GO" id="GO:0003908">
    <property type="term" value="F:methylated-DNA-[protein]-cysteine S-methyltransferase activity"/>
    <property type="evidence" value="ECO:0007669"/>
    <property type="project" value="UniProtKB-EC"/>
</dbReference>
<dbReference type="OrthoDB" id="9802228at2"/>
<protein>
    <recommendedName>
        <fullName evidence="3">methylated-DNA--[protein]-cysteine S-methyltransferase</fullName>
        <ecNumber evidence="3">2.1.1.63</ecNumber>
    </recommendedName>
</protein>
<dbReference type="EC" id="2.1.1.63" evidence="3"/>
<dbReference type="STRING" id="522772.Dacet_2535"/>
<dbReference type="InParanoid" id="D4H4G6"/>